<evidence type="ECO:0000256" key="4">
    <source>
        <dbReference type="RuleBase" id="RU366076"/>
    </source>
</evidence>
<gene>
    <name evidence="6" type="ORF">RIMI_LOCUS12656860</name>
</gene>
<evidence type="ECO:0000256" key="1">
    <source>
        <dbReference type="ARBA" id="ARBA00022741"/>
    </source>
</evidence>
<dbReference type="PANTHER" id="PTHR46981">
    <property type="entry name" value="BIS(5'-ADENOSYL)-TRIPHOSPHATASE"/>
    <property type="match status" value="1"/>
</dbReference>
<sequence>MFDSRDGVFRLMSCVAFTPNILFGIVSKRIEESTKIEENKQTRRRSKKYFSLRSDISMSRFFKVATFCFDCFAHSWHSLDELQGVVTGNGFHFTEGVLLFLSLTQQRSLLVFYPAMSLWFGKHLIKPTVTFLRTELCFALVNRKPVVPGHVLICPIRSVKRFKDLMPEEISDLFHTVQRVSSVVEKHFGGTSLTISIQDGPEAGQTVPHVHVHILPRRKGDFEKNDTVYEALFDHDKEELAAPEKWRSEEEMEAEADELRKYF</sequence>
<feature type="domain" description="HIT" evidence="5">
    <location>
        <begin position="116"/>
        <end position="224"/>
    </location>
</feature>
<evidence type="ECO:0000313" key="7">
    <source>
        <dbReference type="Proteomes" id="UP001176940"/>
    </source>
</evidence>
<protein>
    <recommendedName>
        <fullName evidence="4">Bis(5'-adenosyl)-triphosphatase</fullName>
        <ecNumber evidence="4">3.6.1.29</ecNumber>
    </recommendedName>
</protein>
<dbReference type="InterPro" id="IPR039383">
    <property type="entry name" value="FHIT"/>
</dbReference>
<name>A0ABN9LWF3_9NEOB</name>
<dbReference type="Gene3D" id="3.30.428.10">
    <property type="entry name" value="HIT-like"/>
    <property type="match status" value="1"/>
</dbReference>
<dbReference type="PANTHER" id="PTHR46981:SF1">
    <property type="entry name" value="BIS(5'-ADENOSYL)-TRIPHOSPHATASE"/>
    <property type="match status" value="1"/>
</dbReference>
<dbReference type="EMBL" id="CAUEEQ010030344">
    <property type="protein sequence ID" value="CAJ0949576.1"/>
    <property type="molecule type" value="Genomic_DNA"/>
</dbReference>
<evidence type="ECO:0000256" key="3">
    <source>
        <dbReference type="PROSITE-ProRule" id="PRU00464"/>
    </source>
</evidence>
<dbReference type="InterPro" id="IPR011146">
    <property type="entry name" value="HIT-like"/>
</dbReference>
<dbReference type="CDD" id="cd01275">
    <property type="entry name" value="FHIT"/>
    <property type="match status" value="1"/>
</dbReference>
<reference evidence="6" key="1">
    <citation type="submission" date="2023-07" db="EMBL/GenBank/DDBJ databases">
        <authorList>
            <person name="Stuckert A."/>
        </authorList>
    </citation>
    <scope>NUCLEOTIDE SEQUENCE</scope>
</reference>
<keyword evidence="2 4" id="KW-0378">Hydrolase</keyword>
<comment type="caution">
    <text evidence="6">The sequence shown here is derived from an EMBL/GenBank/DDBJ whole genome shotgun (WGS) entry which is preliminary data.</text>
</comment>
<dbReference type="EC" id="3.6.1.29" evidence="4"/>
<dbReference type="PROSITE" id="PS00892">
    <property type="entry name" value="HIT_1"/>
    <property type="match status" value="1"/>
</dbReference>
<proteinExistence type="predicted"/>
<dbReference type="InterPro" id="IPR036265">
    <property type="entry name" value="HIT-like_sf"/>
</dbReference>
<evidence type="ECO:0000313" key="6">
    <source>
        <dbReference type="EMBL" id="CAJ0949576.1"/>
    </source>
</evidence>
<accession>A0ABN9LWF3</accession>
<comment type="catalytic activity">
    <reaction evidence="4">
        <text>P(1),P(3)-bis(5'-adenosyl) triphosphate + H2O = AMP + ADP + 2 H(+)</text>
        <dbReference type="Rhea" id="RHEA:13893"/>
        <dbReference type="ChEBI" id="CHEBI:15377"/>
        <dbReference type="ChEBI" id="CHEBI:15378"/>
        <dbReference type="ChEBI" id="CHEBI:58529"/>
        <dbReference type="ChEBI" id="CHEBI:456215"/>
        <dbReference type="ChEBI" id="CHEBI:456216"/>
        <dbReference type="EC" id="3.6.1.29"/>
    </reaction>
</comment>
<dbReference type="Pfam" id="PF01230">
    <property type="entry name" value="HIT"/>
    <property type="match status" value="1"/>
</dbReference>
<dbReference type="InterPro" id="IPR019808">
    <property type="entry name" value="Histidine_triad_CS"/>
</dbReference>
<dbReference type="InterPro" id="IPR052677">
    <property type="entry name" value="Dinucleoside_ppp_hydrolase"/>
</dbReference>
<comment type="cofactor">
    <cofactor evidence="4">
        <name>Mn(2+)</name>
        <dbReference type="ChEBI" id="CHEBI:29035"/>
    </cofactor>
</comment>
<feature type="short sequence motif" description="Histidine triad motif" evidence="3">
    <location>
        <begin position="209"/>
        <end position="213"/>
    </location>
</feature>
<dbReference type="SUPFAM" id="SSF54197">
    <property type="entry name" value="HIT-like"/>
    <property type="match status" value="1"/>
</dbReference>
<organism evidence="6 7">
    <name type="scientific">Ranitomeya imitator</name>
    <name type="common">mimic poison frog</name>
    <dbReference type="NCBI Taxonomy" id="111125"/>
    <lineage>
        <taxon>Eukaryota</taxon>
        <taxon>Metazoa</taxon>
        <taxon>Chordata</taxon>
        <taxon>Craniata</taxon>
        <taxon>Vertebrata</taxon>
        <taxon>Euteleostomi</taxon>
        <taxon>Amphibia</taxon>
        <taxon>Batrachia</taxon>
        <taxon>Anura</taxon>
        <taxon>Neobatrachia</taxon>
        <taxon>Hyloidea</taxon>
        <taxon>Dendrobatidae</taxon>
        <taxon>Dendrobatinae</taxon>
        <taxon>Ranitomeya</taxon>
    </lineage>
</organism>
<dbReference type="PROSITE" id="PS51084">
    <property type="entry name" value="HIT_2"/>
    <property type="match status" value="1"/>
</dbReference>
<keyword evidence="7" id="KW-1185">Reference proteome</keyword>
<evidence type="ECO:0000259" key="5">
    <source>
        <dbReference type="PROSITE" id="PS51084"/>
    </source>
</evidence>
<dbReference type="Proteomes" id="UP001176940">
    <property type="component" value="Unassembled WGS sequence"/>
</dbReference>
<evidence type="ECO:0000256" key="2">
    <source>
        <dbReference type="ARBA" id="ARBA00022801"/>
    </source>
</evidence>
<keyword evidence="1 4" id="KW-0547">Nucleotide-binding</keyword>